<proteinExistence type="predicted"/>
<name>A0A6G0SGQ7_9STRA</name>
<keyword evidence="1" id="KW-0732">Signal</keyword>
<protein>
    <submittedName>
        <fullName evidence="2">Uncharacterized protein</fullName>
    </submittedName>
</protein>
<dbReference type="AlphaFoldDB" id="A0A6G0SGQ7"/>
<organism evidence="2 3">
    <name type="scientific">Phytophthora fragariae</name>
    <dbReference type="NCBI Taxonomy" id="53985"/>
    <lineage>
        <taxon>Eukaryota</taxon>
        <taxon>Sar</taxon>
        <taxon>Stramenopiles</taxon>
        <taxon>Oomycota</taxon>
        <taxon>Peronosporomycetes</taxon>
        <taxon>Peronosporales</taxon>
        <taxon>Peronosporaceae</taxon>
        <taxon>Phytophthora</taxon>
    </lineage>
</organism>
<feature type="chain" id="PRO_5026023965" evidence="1">
    <location>
        <begin position="26"/>
        <end position="51"/>
    </location>
</feature>
<comment type="caution">
    <text evidence="2">The sequence shown here is derived from an EMBL/GenBank/DDBJ whole genome shotgun (WGS) entry which is preliminary data.</text>
</comment>
<gene>
    <name evidence="2" type="ORF">PF008_g2573</name>
</gene>
<evidence type="ECO:0000313" key="2">
    <source>
        <dbReference type="EMBL" id="KAE9358706.1"/>
    </source>
</evidence>
<reference evidence="2 3" key="1">
    <citation type="submission" date="2018-09" db="EMBL/GenBank/DDBJ databases">
        <title>Genomic investigation of the strawberry pathogen Phytophthora fragariae indicates pathogenicity is determined by transcriptional variation in three key races.</title>
        <authorList>
            <person name="Adams T.M."/>
            <person name="Armitage A.D."/>
            <person name="Sobczyk M.K."/>
            <person name="Bates H.J."/>
            <person name="Dunwell J.M."/>
            <person name="Nellist C.F."/>
            <person name="Harrison R.J."/>
        </authorList>
    </citation>
    <scope>NUCLEOTIDE SEQUENCE [LARGE SCALE GENOMIC DNA]</scope>
    <source>
        <strain evidence="2 3">NOV-77</strain>
    </source>
</reference>
<dbReference type="Proteomes" id="UP000486351">
    <property type="component" value="Unassembled WGS sequence"/>
</dbReference>
<sequence length="51" mass="5588">MDVSSPPGLVTPMLFICIAPHILCAQCISVCKCVMCDIPILSRYFLTKLSD</sequence>
<accession>A0A6G0SGQ7</accession>
<feature type="signal peptide" evidence="1">
    <location>
        <begin position="1"/>
        <end position="25"/>
    </location>
</feature>
<dbReference type="EMBL" id="QXFY01000071">
    <property type="protein sequence ID" value="KAE9358706.1"/>
    <property type="molecule type" value="Genomic_DNA"/>
</dbReference>
<evidence type="ECO:0000256" key="1">
    <source>
        <dbReference type="SAM" id="SignalP"/>
    </source>
</evidence>
<evidence type="ECO:0000313" key="3">
    <source>
        <dbReference type="Proteomes" id="UP000486351"/>
    </source>
</evidence>